<keyword evidence="7" id="KW-1133">Transmembrane helix</keyword>
<dbReference type="EMBL" id="UYRV01107742">
    <property type="protein sequence ID" value="VDN23696.1"/>
    <property type="molecule type" value="Genomic_DNA"/>
</dbReference>
<keyword evidence="9" id="KW-1185">Reference proteome</keyword>
<comment type="catalytic activity">
    <reaction evidence="6">
        <text>glucuronate acceptor + UDP-alpha-D-glucuronate = acceptor beta-D-glucuronoside + UDP + H(+)</text>
        <dbReference type="Rhea" id="RHEA:21032"/>
        <dbReference type="ChEBI" id="CHEBI:15378"/>
        <dbReference type="ChEBI" id="CHEBI:58052"/>
        <dbReference type="ChEBI" id="CHEBI:58223"/>
        <dbReference type="ChEBI" id="CHEBI:132367"/>
        <dbReference type="ChEBI" id="CHEBI:132368"/>
        <dbReference type="EC" id="2.4.1.17"/>
    </reaction>
</comment>
<evidence type="ECO:0000313" key="9">
    <source>
        <dbReference type="Proteomes" id="UP000271889"/>
    </source>
</evidence>
<evidence type="ECO:0000256" key="4">
    <source>
        <dbReference type="ARBA" id="ARBA00022679"/>
    </source>
</evidence>
<feature type="non-terminal residue" evidence="8">
    <location>
        <position position="1"/>
    </location>
</feature>
<dbReference type="GO" id="GO:0015020">
    <property type="term" value="F:glucuronosyltransferase activity"/>
    <property type="evidence" value="ECO:0007669"/>
    <property type="project" value="UniProtKB-EC"/>
</dbReference>
<protein>
    <recommendedName>
        <fullName evidence="2">glucuronosyltransferase</fullName>
        <ecNumber evidence="2">2.4.1.17</ecNumber>
    </recommendedName>
</protein>
<organism evidence="8 9">
    <name type="scientific">Cylicostephanus goldi</name>
    <name type="common">Nematode worm</name>
    <dbReference type="NCBI Taxonomy" id="71465"/>
    <lineage>
        <taxon>Eukaryota</taxon>
        <taxon>Metazoa</taxon>
        <taxon>Ecdysozoa</taxon>
        <taxon>Nematoda</taxon>
        <taxon>Chromadorea</taxon>
        <taxon>Rhabditida</taxon>
        <taxon>Rhabditina</taxon>
        <taxon>Rhabditomorpha</taxon>
        <taxon>Strongyloidea</taxon>
        <taxon>Strongylidae</taxon>
        <taxon>Cylicostephanus</taxon>
    </lineage>
</organism>
<proteinExistence type="inferred from homology"/>
<dbReference type="InterPro" id="IPR050271">
    <property type="entry name" value="UDP-glycosyltransferase"/>
</dbReference>
<dbReference type="PANTHER" id="PTHR48043">
    <property type="entry name" value="EG:EG0003.4 PROTEIN-RELATED"/>
    <property type="match status" value="1"/>
</dbReference>
<reference evidence="8 9" key="1">
    <citation type="submission" date="2018-11" db="EMBL/GenBank/DDBJ databases">
        <authorList>
            <consortium name="Pathogen Informatics"/>
        </authorList>
    </citation>
    <scope>NUCLEOTIDE SEQUENCE [LARGE SCALE GENOMIC DNA]</scope>
</reference>
<evidence type="ECO:0000313" key="8">
    <source>
        <dbReference type="EMBL" id="VDN23696.1"/>
    </source>
</evidence>
<dbReference type="Proteomes" id="UP000271889">
    <property type="component" value="Unassembled WGS sequence"/>
</dbReference>
<name>A0A3P7PZW6_CYLGO</name>
<dbReference type="Pfam" id="PF00201">
    <property type="entry name" value="UDPGT"/>
    <property type="match status" value="1"/>
</dbReference>
<evidence type="ECO:0000256" key="6">
    <source>
        <dbReference type="ARBA" id="ARBA00047475"/>
    </source>
</evidence>
<keyword evidence="4" id="KW-0808">Transferase</keyword>
<keyword evidence="3" id="KW-0328">Glycosyltransferase</keyword>
<evidence type="ECO:0000256" key="3">
    <source>
        <dbReference type="ARBA" id="ARBA00022676"/>
    </source>
</evidence>
<dbReference type="InterPro" id="IPR002213">
    <property type="entry name" value="UDP_glucos_trans"/>
</dbReference>
<feature type="transmembrane region" description="Helical" evidence="7">
    <location>
        <begin position="231"/>
        <end position="255"/>
    </location>
</feature>
<keyword evidence="7" id="KW-0472">Membrane</keyword>
<evidence type="ECO:0000256" key="1">
    <source>
        <dbReference type="ARBA" id="ARBA00009995"/>
    </source>
</evidence>
<comment type="similarity">
    <text evidence="1">Belongs to the UDP-glycosyltransferase family.</text>
</comment>
<dbReference type="EC" id="2.4.1.17" evidence="2"/>
<gene>
    <name evidence="8" type="ORF">CGOC_LOCUS9652</name>
</gene>
<dbReference type="PANTHER" id="PTHR48043:SF150">
    <property type="entry name" value="GLUCURONOSYLTRANSFERASE"/>
    <property type="match status" value="1"/>
</dbReference>
<keyword evidence="7" id="KW-0812">Transmembrane</keyword>
<dbReference type="AlphaFoldDB" id="A0A3P7PZW6"/>
<dbReference type="SUPFAM" id="SSF53756">
    <property type="entry name" value="UDP-Glycosyltransferase/glycogen phosphorylase"/>
    <property type="match status" value="1"/>
</dbReference>
<evidence type="ECO:0000256" key="2">
    <source>
        <dbReference type="ARBA" id="ARBA00012544"/>
    </source>
</evidence>
<sequence length="272" mass="31216">FGISASQGVTDDSTSFSTRLKNIIYTYLSYYFQLSAAKAAEKVMVEKLGKSITPIWDTVSNMTWMLTNTEPMLEFAKPTLHKIVDIGGISVHKPKPLEKVCIKFLIVMKSFYFWYWDQILGMRYRTILISFGSVLQSSKMPDAYKRAVMNLVKSHSDITFIWKYENTKAPFANGLKNLILSKYTTAARRIRNLLAKRPFTPEEKLVKTVEVAAEFGHIPEYLVMGRNLNFIVYYNLDIFLLLLTFCLVTALTILYGATKLLKRIKVEKVKAE</sequence>
<evidence type="ECO:0000256" key="7">
    <source>
        <dbReference type="SAM" id="Phobius"/>
    </source>
</evidence>
<accession>A0A3P7PZW6</accession>
<dbReference type="OrthoDB" id="5835829at2759"/>
<keyword evidence="5" id="KW-0732">Signal</keyword>
<evidence type="ECO:0000256" key="5">
    <source>
        <dbReference type="ARBA" id="ARBA00022729"/>
    </source>
</evidence>